<dbReference type="Pfam" id="PF25027">
    <property type="entry name" value="EGF1_RECK"/>
    <property type="match status" value="1"/>
</dbReference>
<organism evidence="2">
    <name type="scientific">Medioppia subpectinata</name>
    <dbReference type="NCBI Taxonomy" id="1979941"/>
    <lineage>
        <taxon>Eukaryota</taxon>
        <taxon>Metazoa</taxon>
        <taxon>Ecdysozoa</taxon>
        <taxon>Arthropoda</taxon>
        <taxon>Chelicerata</taxon>
        <taxon>Arachnida</taxon>
        <taxon>Acari</taxon>
        <taxon>Acariformes</taxon>
        <taxon>Sarcoptiformes</taxon>
        <taxon>Oribatida</taxon>
        <taxon>Brachypylina</taxon>
        <taxon>Oppioidea</taxon>
        <taxon>Oppiidae</taxon>
        <taxon>Medioppia</taxon>
    </lineage>
</organism>
<dbReference type="GO" id="GO:0030198">
    <property type="term" value="P:extracellular matrix organization"/>
    <property type="evidence" value="ECO:0007669"/>
    <property type="project" value="TreeGrafter"/>
</dbReference>
<dbReference type="SUPFAM" id="SSF100895">
    <property type="entry name" value="Kazal-type serine protease inhibitors"/>
    <property type="match status" value="1"/>
</dbReference>
<reference evidence="2" key="1">
    <citation type="submission" date="2020-11" db="EMBL/GenBank/DDBJ databases">
        <authorList>
            <person name="Tran Van P."/>
        </authorList>
    </citation>
    <scope>NUCLEOTIDE SEQUENCE</scope>
</reference>
<dbReference type="GO" id="GO:0005886">
    <property type="term" value="C:plasma membrane"/>
    <property type="evidence" value="ECO:0007669"/>
    <property type="project" value="TreeGrafter"/>
</dbReference>
<gene>
    <name evidence="2" type="ORF">OSB1V03_LOCUS888</name>
</gene>
<dbReference type="Pfam" id="PF23298">
    <property type="entry name" value="FZ_RECK"/>
    <property type="match status" value="1"/>
</dbReference>
<dbReference type="InterPro" id="IPR056978">
    <property type="entry name" value="CC4_RECK"/>
</dbReference>
<feature type="domain" description="Kazal-like" evidence="1">
    <location>
        <begin position="332"/>
        <end position="386"/>
    </location>
</feature>
<dbReference type="InterPro" id="IPR056976">
    <property type="entry name" value="EGF1_RECK"/>
</dbReference>
<proteinExistence type="predicted"/>
<dbReference type="GO" id="GO:0008191">
    <property type="term" value="F:metalloendopeptidase inhibitor activity"/>
    <property type="evidence" value="ECO:0007669"/>
    <property type="project" value="InterPro"/>
</dbReference>
<evidence type="ECO:0000313" key="3">
    <source>
        <dbReference type="Proteomes" id="UP000759131"/>
    </source>
</evidence>
<keyword evidence="3" id="KW-1185">Reference proteome</keyword>
<accession>A0A7R9KCA8</accession>
<name>A0A7R9KCA8_9ACAR</name>
<dbReference type="PANTHER" id="PTHR13487:SF3">
    <property type="entry name" value="REVERSION-INDUCING CYSTEINE-RICH PROTEIN WITH KAZAL MOTIFS"/>
    <property type="match status" value="1"/>
</dbReference>
<dbReference type="Pfam" id="PF23332">
    <property type="entry name" value="CC4_RECK"/>
    <property type="match status" value="1"/>
</dbReference>
<dbReference type="EMBL" id="CAJPIZ010000223">
    <property type="protein sequence ID" value="CAG2100831.1"/>
    <property type="molecule type" value="Genomic_DNA"/>
</dbReference>
<evidence type="ECO:0000313" key="2">
    <source>
        <dbReference type="EMBL" id="CAD7620401.1"/>
    </source>
</evidence>
<sequence length="554" mass="63219">MDSAKLMCCAKAKSHTCRHLCLKTWSDQWLENWHQFDRICQYSPQEANLIQCLDDVEGVCQSGCQALEFCNTFNNRYNQLYRKCDAKSDVEAKEDFESWMRGVIHFNIIEIPVKNVDNCYPDFWKLIACSIHVKPCLENNHFNNICRSSCIDIISECIDENRIPSTLLSAQTICDIISTNDTLNCIDIKTFLNSNQNTDETGVETTNVLINPCNPNPCSPNQLCLVNSNCISNHCLPFRCVSACRLGEISPFLVKADTIVKLLDGTDECHHMCKCGPRGRLIECLKTYPNYCYAKCNGFSDEEYVDGSCDTIVECVKCNQNQKCIKKSQVCLTSDHCPQYECIADPMDCQLFGTNPVCDTNGVNHQNLCWLLKKKQKFAYYGKCLYYCSSSGPVCAMNGQTYESECVSLSHSVPVDYYSKCNHTNDCHHIQCPLQAYCPHQHFRHSLQYTCCQFCGSVAKLQYETNAIDRIERHQMVNYAVTVEELAKHLSHLIRLYGCQSFTHLDFDGYLVLMVRPIAISPTISQLNQCHRELIRVVTLINNQSPWTINRPKI</sequence>
<dbReference type="InterPro" id="IPR002350">
    <property type="entry name" value="Kazal_dom"/>
</dbReference>
<protein>
    <recommendedName>
        <fullName evidence="1">Kazal-like domain-containing protein</fullName>
    </recommendedName>
</protein>
<evidence type="ECO:0000259" key="1">
    <source>
        <dbReference type="PROSITE" id="PS51465"/>
    </source>
</evidence>
<dbReference type="PROSITE" id="PS51465">
    <property type="entry name" value="KAZAL_2"/>
    <property type="match status" value="1"/>
</dbReference>
<dbReference type="InterPro" id="IPR036058">
    <property type="entry name" value="Kazal_dom_sf"/>
</dbReference>
<dbReference type="InterPro" id="IPR056979">
    <property type="entry name" value="FZ_RECK"/>
</dbReference>
<dbReference type="EMBL" id="OC854798">
    <property type="protein sequence ID" value="CAD7620401.1"/>
    <property type="molecule type" value="Genomic_DNA"/>
</dbReference>
<dbReference type="SMART" id="SM00280">
    <property type="entry name" value="KAZAL"/>
    <property type="match status" value="2"/>
</dbReference>
<dbReference type="InterPro" id="IPR039016">
    <property type="entry name" value="RECK"/>
</dbReference>
<dbReference type="AlphaFoldDB" id="A0A7R9KCA8"/>
<dbReference type="PANTHER" id="PTHR13487">
    <property type="entry name" value="SERINE PROTEASE INHIBITOR"/>
    <property type="match status" value="1"/>
</dbReference>
<dbReference type="Proteomes" id="UP000759131">
    <property type="component" value="Unassembled WGS sequence"/>
</dbReference>
<dbReference type="OrthoDB" id="5956770at2759"/>